<evidence type="ECO:0000313" key="4">
    <source>
        <dbReference type="Proteomes" id="UP000001989"/>
    </source>
</evidence>
<name>A0A9J9HGT3_RHIWR</name>
<reference evidence="3 4" key="1">
    <citation type="journal article" date="2010" name="J. Bacteriol.">
        <title>Genome sequence of the dioxin-mineralizing bacterium Sphingomonas wittichii RW1.</title>
        <authorList>
            <person name="Miller T.R."/>
            <person name="Delcher A.L."/>
            <person name="Salzberg S.L."/>
            <person name="Saunders E."/>
            <person name="Detter J.C."/>
            <person name="Halden R.U."/>
        </authorList>
    </citation>
    <scope>NUCLEOTIDE SEQUENCE [LARGE SCALE GENOMIC DNA]</scope>
    <source>
        <strain evidence="4">DSM 6014 / CCUG 31198 / JCM 15750 / NBRC 105917 / EY 4224 / RW1</strain>
    </source>
</reference>
<proteinExistence type="predicted"/>
<dbReference type="EMBL" id="CP000701">
    <property type="protein sequence ID" value="ABQ71550.1"/>
    <property type="molecule type" value="Genomic_DNA"/>
</dbReference>
<dbReference type="Pfam" id="PF22483">
    <property type="entry name" value="Mu-transpos_C_2"/>
    <property type="match status" value="1"/>
</dbReference>
<dbReference type="Pfam" id="PF13700">
    <property type="entry name" value="DUF4158"/>
    <property type="match status" value="1"/>
</dbReference>
<feature type="domain" description="DUF4158" evidence="1">
    <location>
        <begin position="5"/>
        <end position="173"/>
    </location>
</feature>
<gene>
    <name evidence="3" type="ordered locus">Swit_4930</name>
</gene>
<sequence>MPVGFLTDSQTREYGRFAGEPTPDQLARYFHLDDTDRAFVAEHRGDHNRLGVAVQLGSLRFLGTLLEDPAVAPVSAVRFAADQLSITGSAELLTVYAKSAGRWRHGPRIRERYGYRAFADFGIAFRLNRFLYALCWTGADRPSALFDRAVAWLLEAKVLLPGLSVLERAVARVRTRANSHLHRLLIEAMTPEQRASLDELVAVPDGGRQSPLDRLRDGPYIQSGREISRALTRLEEIRVITNGLPQTDRLPPGKIVALARFAAAAKAQAVARLPNDRRAATLLAFVRTLEATAGDDVKVERPFRYIREDFFLGRSFRNMEDLNAQLIDWLDTVANVRVHGTTQRVVAEAFAEEQEELQRLPEHRFNAVLKLERRVSHDGLVAVGGNYYSVPDRTRRIVEIEQLPDLVRIIDRGIVVAEHPVLEGRRQYRIDRRHRTGRPQPRTPDRPMTMLGRIGDHVPLRSLTVYEAIGASLAKPVLSACRRPAVEGEGRP</sequence>
<protein>
    <submittedName>
        <fullName evidence="3">Transposase Tn3 family protein</fullName>
    </submittedName>
</protein>
<keyword evidence="3" id="KW-0614">Plasmid</keyword>
<evidence type="ECO:0000259" key="1">
    <source>
        <dbReference type="Pfam" id="PF13700"/>
    </source>
</evidence>
<dbReference type="Proteomes" id="UP000001989">
    <property type="component" value="Plasmid pSWIT02"/>
</dbReference>
<feature type="domain" description="Transposase for insertion sequence element IS21-like C-terminal" evidence="2">
    <location>
        <begin position="360"/>
        <end position="431"/>
    </location>
</feature>
<dbReference type="InterPro" id="IPR054353">
    <property type="entry name" value="IstA-like_C"/>
</dbReference>
<dbReference type="PANTHER" id="PTHR35004:SF6">
    <property type="entry name" value="TRANSPOSASE"/>
    <property type="match status" value="1"/>
</dbReference>
<organism evidence="3 4">
    <name type="scientific">Rhizorhabdus wittichii (strain DSM 6014 / CCUG 31198 / JCM 15750 / NBRC 105917 / EY 4224 / RW1)</name>
    <name type="common">Sphingomonas wittichii</name>
    <dbReference type="NCBI Taxonomy" id="392499"/>
    <lineage>
        <taxon>Bacteria</taxon>
        <taxon>Pseudomonadati</taxon>
        <taxon>Pseudomonadota</taxon>
        <taxon>Alphaproteobacteria</taxon>
        <taxon>Sphingomonadales</taxon>
        <taxon>Sphingomonadaceae</taxon>
        <taxon>Rhizorhabdus</taxon>
    </lineage>
</organism>
<dbReference type="PANTHER" id="PTHR35004">
    <property type="entry name" value="TRANSPOSASE RV3428C-RELATED"/>
    <property type="match status" value="1"/>
</dbReference>
<dbReference type="KEGG" id="swi:Swit_4930"/>
<evidence type="ECO:0000259" key="2">
    <source>
        <dbReference type="Pfam" id="PF22483"/>
    </source>
</evidence>
<dbReference type="InterPro" id="IPR025296">
    <property type="entry name" value="DUF4158"/>
</dbReference>
<evidence type="ECO:0000313" key="3">
    <source>
        <dbReference type="EMBL" id="ABQ71550.1"/>
    </source>
</evidence>
<keyword evidence="4" id="KW-1185">Reference proteome</keyword>
<geneLocation type="plasmid" evidence="3 4">
    <name>pSWIT02</name>
</geneLocation>
<dbReference type="AlphaFoldDB" id="A0A9J9HGT3"/>
<accession>A0A9J9HGT3</accession>